<gene>
    <name evidence="1" type="ORF">M569_09777</name>
</gene>
<protein>
    <submittedName>
        <fullName evidence="1">Uncharacterized protein</fullName>
    </submittedName>
</protein>
<accession>S8CDS1</accession>
<evidence type="ECO:0000313" key="2">
    <source>
        <dbReference type="Proteomes" id="UP000015453"/>
    </source>
</evidence>
<dbReference type="Proteomes" id="UP000015453">
    <property type="component" value="Unassembled WGS sequence"/>
</dbReference>
<reference evidence="1 2" key="1">
    <citation type="journal article" date="2013" name="BMC Genomics">
        <title>The miniature genome of a carnivorous plant Genlisea aurea contains a low number of genes and short non-coding sequences.</title>
        <authorList>
            <person name="Leushkin E.V."/>
            <person name="Sutormin R.A."/>
            <person name="Nabieva E.R."/>
            <person name="Penin A.A."/>
            <person name="Kondrashov A.S."/>
            <person name="Logacheva M.D."/>
        </authorList>
    </citation>
    <scope>NUCLEOTIDE SEQUENCE [LARGE SCALE GENOMIC DNA]</scope>
</reference>
<feature type="non-terminal residue" evidence="1">
    <location>
        <position position="1"/>
    </location>
</feature>
<name>S8CDS1_9LAMI</name>
<organism evidence="1 2">
    <name type="scientific">Genlisea aurea</name>
    <dbReference type="NCBI Taxonomy" id="192259"/>
    <lineage>
        <taxon>Eukaryota</taxon>
        <taxon>Viridiplantae</taxon>
        <taxon>Streptophyta</taxon>
        <taxon>Embryophyta</taxon>
        <taxon>Tracheophyta</taxon>
        <taxon>Spermatophyta</taxon>
        <taxon>Magnoliopsida</taxon>
        <taxon>eudicotyledons</taxon>
        <taxon>Gunneridae</taxon>
        <taxon>Pentapetalae</taxon>
        <taxon>asterids</taxon>
        <taxon>lamiids</taxon>
        <taxon>Lamiales</taxon>
        <taxon>Lentibulariaceae</taxon>
        <taxon>Genlisea</taxon>
    </lineage>
</organism>
<keyword evidence="2" id="KW-1185">Reference proteome</keyword>
<dbReference type="AlphaFoldDB" id="S8CDS1"/>
<sequence>LYPGVAAFRHFMDQGIEYKLTAAESPDSSPVVAATVGRVMTTLLMAKVSKLQTAISLSTTTLPKVAPLGGMVIEFANS</sequence>
<proteinExistence type="predicted"/>
<dbReference type="EMBL" id="AUSU01004482">
    <property type="protein sequence ID" value="EPS65005.1"/>
    <property type="molecule type" value="Genomic_DNA"/>
</dbReference>
<evidence type="ECO:0000313" key="1">
    <source>
        <dbReference type="EMBL" id="EPS65005.1"/>
    </source>
</evidence>
<comment type="caution">
    <text evidence="1">The sequence shown here is derived from an EMBL/GenBank/DDBJ whole genome shotgun (WGS) entry which is preliminary data.</text>
</comment>